<comment type="caution">
    <text evidence="2">The sequence shown here is derived from an EMBL/GenBank/DDBJ whole genome shotgun (WGS) entry which is preliminary data.</text>
</comment>
<gene>
    <name evidence="2" type="ORF">KCU98_g8459</name>
</gene>
<accession>A0A9P8JSV2</accession>
<dbReference type="Proteomes" id="UP000729357">
    <property type="component" value="Unassembled WGS sequence"/>
</dbReference>
<evidence type="ECO:0000313" key="2">
    <source>
        <dbReference type="EMBL" id="KAG9979951.1"/>
    </source>
</evidence>
<dbReference type="PANTHER" id="PTHR46929:SF33">
    <property type="entry name" value="L10-INTERACTING MYB DOMAIN-CONTAINING PROTEIN-LIKE ISOFORM X1"/>
    <property type="match status" value="1"/>
</dbReference>
<feature type="region of interest" description="Disordered" evidence="1">
    <location>
        <begin position="1"/>
        <end position="21"/>
    </location>
</feature>
<evidence type="ECO:0000256" key="1">
    <source>
        <dbReference type="SAM" id="MobiDB-lite"/>
    </source>
</evidence>
<feature type="compositionally biased region" description="Low complexity" evidence="1">
    <location>
        <begin position="1"/>
        <end position="20"/>
    </location>
</feature>
<name>A0A9P8JSV2_AURME</name>
<feature type="non-terminal residue" evidence="2">
    <location>
        <position position="334"/>
    </location>
</feature>
<evidence type="ECO:0000313" key="3">
    <source>
        <dbReference type="Proteomes" id="UP000729357"/>
    </source>
</evidence>
<organism evidence="2 3">
    <name type="scientific">Aureobasidium melanogenum</name>
    <name type="common">Aureobasidium pullulans var. melanogenum</name>
    <dbReference type="NCBI Taxonomy" id="46634"/>
    <lineage>
        <taxon>Eukaryota</taxon>
        <taxon>Fungi</taxon>
        <taxon>Dikarya</taxon>
        <taxon>Ascomycota</taxon>
        <taxon>Pezizomycotina</taxon>
        <taxon>Dothideomycetes</taxon>
        <taxon>Dothideomycetidae</taxon>
        <taxon>Dothideales</taxon>
        <taxon>Saccotheciaceae</taxon>
        <taxon>Aureobasidium</taxon>
    </lineage>
</organism>
<proteinExistence type="predicted"/>
<reference evidence="2" key="2">
    <citation type="submission" date="2021-08" db="EMBL/GenBank/DDBJ databases">
        <authorList>
            <person name="Gostincar C."/>
            <person name="Sun X."/>
            <person name="Song Z."/>
            <person name="Gunde-Cimerman N."/>
        </authorList>
    </citation>
    <scope>NUCLEOTIDE SEQUENCE</scope>
    <source>
        <strain evidence="2">EXF-9298</strain>
    </source>
</reference>
<feature type="region of interest" description="Disordered" evidence="1">
    <location>
        <begin position="154"/>
        <end position="245"/>
    </location>
</feature>
<dbReference type="AlphaFoldDB" id="A0A9P8JSV2"/>
<keyword evidence="3" id="KW-1185">Reference proteome</keyword>
<sequence>MDPDTSISIDSPSGSKPSRSQLKWTNDMEIAFIATMKSMQGPSTKNVPSGFTKDAYKRVAEIIKDKSSQPDLCDDIRMKNKLGALRNDWRTYVNLLAMPWPRLPNGLPTNTDDVLESYYKEQDPNARKFRAAPLRHYDELTDLFDPEHLVEQRLASESVSRPAEVPAAHGQPVPLPPHSPYESVPLQDPSSTQVHDPQHALPDTTSTPYTAHYGPPSQTAAKRPAEPTLSNQAKRILMGDPLPTEPRPYDTLRAYYGNTSQVSPVAAATSLFKATFSCMPTRQRAIVVKHFADPNLAEIFLHTDAEVREEMVKSWIIAAGHLPQLPGRPQAHRS</sequence>
<reference evidence="2" key="1">
    <citation type="journal article" date="2021" name="J Fungi (Basel)">
        <title>Virulence traits and population genomics of the black yeast Aureobasidium melanogenum.</title>
        <authorList>
            <person name="Cernosa A."/>
            <person name="Sun X."/>
            <person name="Gostincar C."/>
            <person name="Fang C."/>
            <person name="Gunde-Cimerman N."/>
            <person name="Song Z."/>
        </authorList>
    </citation>
    <scope>NUCLEOTIDE SEQUENCE</scope>
    <source>
        <strain evidence="2">EXF-9298</strain>
    </source>
</reference>
<protein>
    <recommendedName>
        <fullName evidence="4">Myb/SANT-like domain-containing protein</fullName>
    </recommendedName>
</protein>
<evidence type="ECO:0008006" key="4">
    <source>
        <dbReference type="Google" id="ProtNLM"/>
    </source>
</evidence>
<dbReference type="PANTHER" id="PTHR46929">
    <property type="entry name" value="EXPRESSED PROTEIN"/>
    <property type="match status" value="1"/>
</dbReference>
<dbReference type="EMBL" id="JAHFXS010001056">
    <property type="protein sequence ID" value="KAG9979951.1"/>
    <property type="molecule type" value="Genomic_DNA"/>
</dbReference>